<feature type="transmembrane region" description="Helical" evidence="1">
    <location>
        <begin position="15"/>
        <end position="35"/>
    </location>
</feature>
<keyword evidence="1" id="KW-1133">Transmembrane helix</keyword>
<evidence type="ECO:0000313" key="2">
    <source>
        <dbReference type="EMBL" id="NJP16873.1"/>
    </source>
</evidence>
<protein>
    <recommendedName>
        <fullName evidence="4">Secreted protein</fullName>
    </recommendedName>
</protein>
<dbReference type="Proteomes" id="UP000635996">
    <property type="component" value="Unassembled WGS sequence"/>
</dbReference>
<evidence type="ECO:0008006" key="4">
    <source>
        <dbReference type="Google" id="ProtNLM"/>
    </source>
</evidence>
<evidence type="ECO:0000256" key="1">
    <source>
        <dbReference type="SAM" id="Phobius"/>
    </source>
</evidence>
<keyword evidence="1" id="KW-0812">Transmembrane</keyword>
<evidence type="ECO:0000313" key="3">
    <source>
        <dbReference type="Proteomes" id="UP000635996"/>
    </source>
</evidence>
<name>A0ABX0YWS7_STRTL</name>
<accession>A0ABX0YWS7</accession>
<keyword evidence="3" id="KW-1185">Reference proteome</keyword>
<comment type="caution">
    <text evidence="2">The sequence shown here is derived from an EMBL/GenBank/DDBJ whole genome shotgun (WGS) entry which is preliminary data.</text>
</comment>
<gene>
    <name evidence="2" type="ORF">HCJ95_21985</name>
</gene>
<reference evidence="2 3" key="1">
    <citation type="submission" date="2020-03" db="EMBL/GenBank/DDBJ databases">
        <title>WGS of actinomycetes isolated from Thailand.</title>
        <authorList>
            <person name="Thawai C."/>
        </authorList>
    </citation>
    <scope>NUCLEOTIDE SEQUENCE [LARGE SCALE GENOMIC DNA]</scope>
    <source>
        <strain evidence="2 3">NBRC 13905</strain>
    </source>
</reference>
<proteinExistence type="predicted"/>
<keyword evidence="1" id="KW-0472">Membrane</keyword>
<sequence>MSETGRTSAGKRTKVLLATTVVLVLGLVTGVLYAFGLPPFKKVGTIEAADVCESLGDATSAAEALKQVVPEESSYSFQESSPIVRIGEVDMNLDLACFVYGSDDQLLSARTRAMTYTNTDHWVKERVGQLVPMSTLTPFSAGDRAVASDKVAAIYLPCRKHAMTDHLSVVIWLKKQGDASASLVRDGLIDLAKGMAAYAHTQARCDAPAKL</sequence>
<dbReference type="EMBL" id="JAATEL010000028">
    <property type="protein sequence ID" value="NJP16873.1"/>
    <property type="molecule type" value="Genomic_DNA"/>
</dbReference>
<dbReference type="RefSeq" id="WP_168132236.1">
    <property type="nucleotide sequence ID" value="NZ_BMVZ01000026.1"/>
</dbReference>
<organism evidence="2 3">
    <name type="scientific">Streptomyces thermoviolaceus subsp. thermoviolaceus</name>
    <dbReference type="NCBI Taxonomy" id="66860"/>
    <lineage>
        <taxon>Bacteria</taxon>
        <taxon>Bacillati</taxon>
        <taxon>Actinomycetota</taxon>
        <taxon>Actinomycetes</taxon>
        <taxon>Kitasatosporales</taxon>
        <taxon>Streptomycetaceae</taxon>
        <taxon>Streptomyces</taxon>
    </lineage>
</organism>